<keyword evidence="1" id="KW-0677">Repeat</keyword>
<dbReference type="GO" id="GO:0099402">
    <property type="term" value="P:plant organ development"/>
    <property type="evidence" value="ECO:0007669"/>
    <property type="project" value="UniProtKB-ARBA"/>
</dbReference>
<feature type="repeat" description="PPR" evidence="2">
    <location>
        <begin position="22"/>
        <end position="56"/>
    </location>
</feature>
<dbReference type="PROSITE" id="PS51375">
    <property type="entry name" value="PPR"/>
    <property type="match status" value="3"/>
</dbReference>
<reference evidence="4" key="2">
    <citation type="submission" date="2017-02" db="EMBL/GenBank/DDBJ databases">
        <title>Sunflower complete genome.</title>
        <authorList>
            <person name="Langlade N."/>
            <person name="Munos S."/>
        </authorList>
    </citation>
    <scope>NUCLEOTIDE SEQUENCE [LARGE SCALE GENOMIC DNA]</scope>
    <source>
        <tissue evidence="4">Leaves</tissue>
    </source>
</reference>
<dbReference type="NCBIfam" id="TIGR00756">
    <property type="entry name" value="PPR"/>
    <property type="match status" value="3"/>
</dbReference>
<reference evidence="3 5" key="1">
    <citation type="journal article" date="2017" name="Nature">
        <title>The sunflower genome provides insights into oil metabolism, flowering and Asterid evolution.</title>
        <authorList>
            <person name="Badouin H."/>
            <person name="Gouzy J."/>
            <person name="Grassa C.J."/>
            <person name="Murat F."/>
            <person name="Staton S.E."/>
            <person name="Cottret L."/>
            <person name="Lelandais-Briere C."/>
            <person name="Owens G.L."/>
            <person name="Carrere S."/>
            <person name="Mayjonade B."/>
            <person name="Legrand L."/>
            <person name="Gill N."/>
            <person name="Kane N.C."/>
            <person name="Bowers J.E."/>
            <person name="Hubner S."/>
            <person name="Bellec A."/>
            <person name="Berard A."/>
            <person name="Berges H."/>
            <person name="Blanchet N."/>
            <person name="Boniface M.C."/>
            <person name="Brunel D."/>
            <person name="Catrice O."/>
            <person name="Chaidir N."/>
            <person name="Claudel C."/>
            <person name="Donnadieu C."/>
            <person name="Faraut T."/>
            <person name="Fievet G."/>
            <person name="Helmstetter N."/>
            <person name="King M."/>
            <person name="Knapp S.J."/>
            <person name="Lai Z."/>
            <person name="Le Paslier M.C."/>
            <person name="Lippi Y."/>
            <person name="Lorenzon L."/>
            <person name="Mandel J.R."/>
            <person name="Marage G."/>
            <person name="Marchand G."/>
            <person name="Marquand E."/>
            <person name="Bret-Mestries E."/>
            <person name="Morien E."/>
            <person name="Nambeesan S."/>
            <person name="Nguyen T."/>
            <person name="Pegot-Espagnet P."/>
            <person name="Pouilly N."/>
            <person name="Raftis F."/>
            <person name="Sallet E."/>
            <person name="Schiex T."/>
            <person name="Thomas J."/>
            <person name="Vandecasteele C."/>
            <person name="Vares D."/>
            <person name="Vear F."/>
            <person name="Vautrin S."/>
            <person name="Crespi M."/>
            <person name="Mangin B."/>
            <person name="Burke J.M."/>
            <person name="Salse J."/>
            <person name="Munos S."/>
            <person name="Vincourt P."/>
            <person name="Rieseberg L.H."/>
            <person name="Langlade N.B."/>
        </authorList>
    </citation>
    <scope>NUCLEOTIDE SEQUENCE [LARGE SCALE GENOMIC DNA]</scope>
    <source>
        <strain evidence="5">cv. SF193</strain>
        <tissue evidence="3">Leaves</tissue>
    </source>
</reference>
<evidence type="ECO:0000313" key="3">
    <source>
        <dbReference type="EMBL" id="KAF5780868.1"/>
    </source>
</evidence>
<evidence type="ECO:0000313" key="4">
    <source>
        <dbReference type="EMBL" id="OTG30994.1"/>
    </source>
</evidence>
<dbReference type="Gramene" id="mRNA:HanXRQr2_Chr11g0476851">
    <property type="protein sequence ID" value="mRNA:HanXRQr2_Chr11g0476851"/>
    <property type="gene ID" value="HanXRQr2_Chr11g0476851"/>
</dbReference>
<dbReference type="OMA" id="PARNGTH"/>
<dbReference type="Proteomes" id="UP000215914">
    <property type="component" value="Chromosome 3"/>
</dbReference>
<dbReference type="PANTHER" id="PTHR47926:SF372">
    <property type="entry name" value="PENTATRICOPEPTIDE REPEAT-CONTAINING PROTEIN"/>
    <property type="match status" value="1"/>
</dbReference>
<dbReference type="InParanoid" id="A0A251V6D9"/>
<dbReference type="EMBL" id="CM007892">
    <property type="protein sequence ID" value="OTG30994.1"/>
    <property type="molecule type" value="Genomic_DNA"/>
</dbReference>
<evidence type="ECO:0000313" key="5">
    <source>
        <dbReference type="Proteomes" id="UP000215914"/>
    </source>
</evidence>
<feature type="repeat" description="PPR" evidence="2">
    <location>
        <begin position="124"/>
        <end position="158"/>
    </location>
</feature>
<keyword evidence="5" id="KW-1185">Reference proteome</keyword>
<dbReference type="AlphaFoldDB" id="A0A251V6D9"/>
<dbReference type="InterPro" id="IPR046960">
    <property type="entry name" value="PPR_At4g14850-like_plant"/>
</dbReference>
<evidence type="ECO:0000256" key="2">
    <source>
        <dbReference type="PROSITE-ProRule" id="PRU00708"/>
    </source>
</evidence>
<dbReference type="FunFam" id="1.25.40.10:FF:000158">
    <property type="entry name" value="pentatricopeptide repeat-containing protein At2g33680"/>
    <property type="match status" value="1"/>
</dbReference>
<dbReference type="GO" id="GO:0003723">
    <property type="term" value="F:RNA binding"/>
    <property type="evidence" value="ECO:0000318"/>
    <property type="project" value="GO_Central"/>
</dbReference>
<gene>
    <name evidence="4" type="ORF">HannXRQ_Chr03g0070561</name>
    <name evidence="3" type="ORF">HanXRQr2_Chr11g0476851</name>
</gene>
<sequence>MYAKCGRVVDARKCFYCMPERNTVSWNALISGYVETGDRFNCFSLFKSMHKEGVRLDEGTFSPLLTVFDSPDLYKQTTHVHCAIIKHDMFSDCSVLNATISAYSGCGSVKDANKVFDGASGERDIVSWNTMLAACLEHDKRALAFNLFSKMQMLGFELDIYTYSSMISSCFEEDITNQGRSLHALIMQSGNVGMDYYAFSTVLRSCADVAALQFGQQIHALALRSGYESNEFVTSDLIVMYSKCGTIEDARRSFETSYKQNAVTWNSMMFAYAQHGQGHVTLDLFSQMKIRKVRMDHMTFVAVLTACSHNGLVEKGCTFLKTMESGYGISPRMEHYACVLVFFNNS</sequence>
<dbReference type="PANTHER" id="PTHR47926">
    <property type="entry name" value="PENTATRICOPEPTIDE REPEAT-CONTAINING PROTEIN"/>
    <property type="match status" value="1"/>
</dbReference>
<proteinExistence type="predicted"/>
<dbReference type="InterPro" id="IPR002885">
    <property type="entry name" value="PPR_rpt"/>
</dbReference>
<dbReference type="Gene3D" id="1.25.40.10">
    <property type="entry name" value="Tetratricopeptide repeat domain"/>
    <property type="match status" value="3"/>
</dbReference>
<evidence type="ECO:0000256" key="1">
    <source>
        <dbReference type="ARBA" id="ARBA00022737"/>
    </source>
</evidence>
<dbReference type="InterPro" id="IPR011990">
    <property type="entry name" value="TPR-like_helical_dom_sf"/>
</dbReference>
<dbReference type="GO" id="GO:0009451">
    <property type="term" value="P:RNA modification"/>
    <property type="evidence" value="ECO:0000318"/>
    <property type="project" value="GO_Central"/>
</dbReference>
<reference evidence="3" key="3">
    <citation type="submission" date="2020-06" db="EMBL/GenBank/DDBJ databases">
        <title>Helianthus annuus Genome sequencing and assembly Release 2.</title>
        <authorList>
            <person name="Gouzy J."/>
            <person name="Langlade N."/>
            <person name="Munos S."/>
        </authorList>
    </citation>
    <scope>NUCLEOTIDE SEQUENCE</scope>
    <source>
        <tissue evidence="3">Leaves</tissue>
    </source>
</reference>
<accession>A0A251V6D9</accession>
<organism evidence="4 5">
    <name type="scientific">Helianthus annuus</name>
    <name type="common">Common sunflower</name>
    <dbReference type="NCBI Taxonomy" id="4232"/>
    <lineage>
        <taxon>Eukaryota</taxon>
        <taxon>Viridiplantae</taxon>
        <taxon>Streptophyta</taxon>
        <taxon>Embryophyta</taxon>
        <taxon>Tracheophyta</taxon>
        <taxon>Spermatophyta</taxon>
        <taxon>Magnoliopsida</taxon>
        <taxon>eudicotyledons</taxon>
        <taxon>Gunneridae</taxon>
        <taxon>Pentapetalae</taxon>
        <taxon>asterids</taxon>
        <taxon>campanulids</taxon>
        <taxon>Asterales</taxon>
        <taxon>Asteraceae</taxon>
        <taxon>Asteroideae</taxon>
        <taxon>Heliantheae alliance</taxon>
        <taxon>Heliantheae</taxon>
        <taxon>Helianthus</taxon>
    </lineage>
</organism>
<name>A0A251V6D9_HELAN</name>
<feature type="repeat" description="PPR" evidence="2">
    <location>
        <begin position="261"/>
        <end position="295"/>
    </location>
</feature>
<dbReference type="Pfam" id="PF13041">
    <property type="entry name" value="PPR_2"/>
    <property type="match status" value="3"/>
</dbReference>
<dbReference type="GO" id="GO:0005739">
    <property type="term" value="C:mitochondrion"/>
    <property type="evidence" value="ECO:0000318"/>
    <property type="project" value="GO_Central"/>
</dbReference>
<protein>
    <submittedName>
        <fullName evidence="4">Putative pentatricopeptide repeat protein</fullName>
    </submittedName>
    <submittedName>
        <fullName evidence="3">Tetratricopeptide-like helical domain superfamily</fullName>
    </submittedName>
</protein>
<dbReference type="EMBL" id="MNCJ02000326">
    <property type="protein sequence ID" value="KAF5780868.1"/>
    <property type="molecule type" value="Genomic_DNA"/>
</dbReference>